<protein>
    <submittedName>
        <fullName evidence="2">GNAT family N-acetyltransferase</fullName>
    </submittedName>
</protein>
<dbReference type="RefSeq" id="WP_344669204.1">
    <property type="nucleotide sequence ID" value="NZ_BAAAQN010000044.1"/>
</dbReference>
<dbReference type="Gene3D" id="3.40.630.30">
    <property type="match status" value="1"/>
</dbReference>
<accession>A0ABP5GKS7</accession>
<comment type="caution">
    <text evidence="2">The sequence shown here is derived from an EMBL/GenBank/DDBJ whole genome shotgun (WGS) entry which is preliminary data.</text>
</comment>
<dbReference type="EMBL" id="BAAAQN010000044">
    <property type="protein sequence ID" value="GAA2048017.1"/>
    <property type="molecule type" value="Genomic_DNA"/>
</dbReference>
<gene>
    <name evidence="2" type="ORF">GCM10009839_61800</name>
</gene>
<reference evidence="3" key="1">
    <citation type="journal article" date="2019" name="Int. J. Syst. Evol. Microbiol.">
        <title>The Global Catalogue of Microorganisms (GCM) 10K type strain sequencing project: providing services to taxonomists for standard genome sequencing and annotation.</title>
        <authorList>
            <consortium name="The Broad Institute Genomics Platform"/>
            <consortium name="The Broad Institute Genome Sequencing Center for Infectious Disease"/>
            <person name="Wu L."/>
            <person name="Ma J."/>
        </authorList>
    </citation>
    <scope>NUCLEOTIDE SEQUENCE [LARGE SCALE GENOMIC DNA]</scope>
    <source>
        <strain evidence="3">JCM 16014</strain>
    </source>
</reference>
<dbReference type="SUPFAM" id="SSF55729">
    <property type="entry name" value="Acyl-CoA N-acyltransferases (Nat)"/>
    <property type="match status" value="1"/>
</dbReference>
<evidence type="ECO:0000259" key="1">
    <source>
        <dbReference type="PROSITE" id="PS51186"/>
    </source>
</evidence>
<feature type="domain" description="N-acetyltransferase" evidence="1">
    <location>
        <begin position="13"/>
        <end position="156"/>
    </location>
</feature>
<dbReference type="PANTHER" id="PTHR43328">
    <property type="entry name" value="ACETYLTRANSFERASE-RELATED"/>
    <property type="match status" value="1"/>
</dbReference>
<proteinExistence type="predicted"/>
<evidence type="ECO:0000313" key="2">
    <source>
        <dbReference type="EMBL" id="GAA2048017.1"/>
    </source>
</evidence>
<dbReference type="PANTHER" id="PTHR43328:SF1">
    <property type="entry name" value="N-ACETYLTRANSFERASE DOMAIN-CONTAINING PROTEIN"/>
    <property type="match status" value="1"/>
</dbReference>
<name>A0ABP5GKS7_9ACTN</name>
<dbReference type="InterPro" id="IPR000182">
    <property type="entry name" value="GNAT_dom"/>
</dbReference>
<evidence type="ECO:0000313" key="3">
    <source>
        <dbReference type="Proteomes" id="UP001500751"/>
    </source>
</evidence>
<dbReference type="Pfam" id="PF13302">
    <property type="entry name" value="Acetyltransf_3"/>
    <property type="match status" value="1"/>
</dbReference>
<organism evidence="2 3">
    <name type="scientific">Catenulispora yoronensis</name>
    <dbReference type="NCBI Taxonomy" id="450799"/>
    <lineage>
        <taxon>Bacteria</taxon>
        <taxon>Bacillati</taxon>
        <taxon>Actinomycetota</taxon>
        <taxon>Actinomycetes</taxon>
        <taxon>Catenulisporales</taxon>
        <taxon>Catenulisporaceae</taxon>
        <taxon>Catenulispora</taxon>
    </lineage>
</organism>
<sequence length="156" mass="17346">MTAKHPKTGHFDVRLRAVGDADLPVFFEHQRDPVAARMAAATPATRLEHAELWRALQADPTAEARTIVVDDAVVGAITCWERWDQRQLGYWLGRDHWGRGIATTALALFLCEMTTRPVHAYVAPHNAGSRRVLEKCGFRVDDVEGDGSLVGYVLDL</sequence>
<dbReference type="PROSITE" id="PS51186">
    <property type="entry name" value="GNAT"/>
    <property type="match status" value="1"/>
</dbReference>
<keyword evidence="3" id="KW-1185">Reference proteome</keyword>
<dbReference type="Proteomes" id="UP001500751">
    <property type="component" value="Unassembled WGS sequence"/>
</dbReference>
<dbReference type="InterPro" id="IPR016181">
    <property type="entry name" value="Acyl_CoA_acyltransferase"/>
</dbReference>